<comment type="caution">
    <text evidence="8">The sequence shown here is derived from an EMBL/GenBank/DDBJ whole genome shotgun (WGS) entry which is preliminary data.</text>
</comment>
<feature type="domain" description="BPL/LPL catalytic" evidence="7">
    <location>
        <begin position="1"/>
        <end position="180"/>
    </location>
</feature>
<dbReference type="GO" id="GO:0005524">
    <property type="term" value="F:ATP binding"/>
    <property type="evidence" value="ECO:0007669"/>
    <property type="project" value="UniProtKB-KW"/>
</dbReference>
<dbReference type="RefSeq" id="WP_006341344.1">
    <property type="nucleotide sequence ID" value="NZ_JSAM01000010.1"/>
</dbReference>
<comment type="catalytic activity">
    <reaction evidence="6">
        <text>biotin + L-lysyl-[protein] + ATP = N(6)-biotinyl-L-lysyl-[protein] + AMP + diphosphate + H(+)</text>
        <dbReference type="Rhea" id="RHEA:11756"/>
        <dbReference type="Rhea" id="RHEA-COMP:9752"/>
        <dbReference type="Rhea" id="RHEA-COMP:10505"/>
        <dbReference type="ChEBI" id="CHEBI:15378"/>
        <dbReference type="ChEBI" id="CHEBI:29969"/>
        <dbReference type="ChEBI" id="CHEBI:30616"/>
        <dbReference type="ChEBI" id="CHEBI:33019"/>
        <dbReference type="ChEBI" id="CHEBI:57586"/>
        <dbReference type="ChEBI" id="CHEBI:83144"/>
        <dbReference type="ChEBI" id="CHEBI:456215"/>
        <dbReference type="EC" id="6.3.4.15"/>
    </reaction>
</comment>
<protein>
    <recommendedName>
        <fullName evidence="5">biotin--[biotin carboxyl-carrier protein] ligase</fullName>
        <ecNumber evidence="5">6.3.4.15</ecNumber>
    </recommendedName>
</protein>
<dbReference type="InterPro" id="IPR004408">
    <property type="entry name" value="Biotin_CoA_COase_ligase"/>
</dbReference>
<keyword evidence="4" id="KW-0092">Biotin</keyword>
<reference evidence="8 9" key="1">
    <citation type="journal article" date="2014" name="Mol. Biol. Evol.">
        <title>Massive expansion of Ubiquitination-related gene families within the Chlamydiae.</title>
        <authorList>
            <person name="Domman D."/>
            <person name="Collingro A."/>
            <person name="Lagkouvardos I."/>
            <person name="Gehre L."/>
            <person name="Weinmaier T."/>
            <person name="Rattei T."/>
            <person name="Subtil A."/>
            <person name="Horn M."/>
        </authorList>
    </citation>
    <scope>NUCLEOTIDE SEQUENCE [LARGE SCALE GENOMIC DNA]</scope>
    <source>
        <strain evidence="8 9">OEW1</strain>
    </source>
</reference>
<keyword evidence="1 8" id="KW-0436">Ligase</keyword>
<dbReference type="PATRIC" id="fig|83552.4.peg.125"/>
<evidence type="ECO:0000259" key="7">
    <source>
        <dbReference type="PROSITE" id="PS51733"/>
    </source>
</evidence>
<sequence length="243" mass="27635">MKIVRHHLNTVSSTNTWAKEHRNQFDREVVTLITADAQTSGRGRLQRTWFSPPSRNIYATFCFFIPNTLRVSSYCLAQISALFIAELIQEQGLVVNIKWPNDLLIRDQKVAGILMETCVEDSYSLVILGIGINVNMTEEDLLLIERAATSLMVEAKRPFEREILLHSLEGKFSRDYTLFLKEGFSPFFERYVKEVQGLIGREVTLAQGNDQWRGVIDSITEAGFLLVRLSDGSLRVVSSAEIF</sequence>
<dbReference type="Pfam" id="PF03099">
    <property type="entry name" value="BPL_LplA_LipB"/>
    <property type="match status" value="1"/>
</dbReference>
<dbReference type="InterPro" id="IPR045864">
    <property type="entry name" value="aa-tRNA-synth_II/BPL/LPL"/>
</dbReference>
<dbReference type="CDD" id="cd16442">
    <property type="entry name" value="BPL"/>
    <property type="match status" value="1"/>
</dbReference>
<evidence type="ECO:0000313" key="9">
    <source>
        <dbReference type="Proteomes" id="UP000031307"/>
    </source>
</evidence>
<dbReference type="PANTHER" id="PTHR12835:SF5">
    <property type="entry name" value="BIOTIN--PROTEIN LIGASE"/>
    <property type="match status" value="1"/>
</dbReference>
<dbReference type="Gene3D" id="3.30.930.10">
    <property type="entry name" value="Bira Bifunctional Protein, Domain 2"/>
    <property type="match status" value="1"/>
</dbReference>
<evidence type="ECO:0000256" key="3">
    <source>
        <dbReference type="ARBA" id="ARBA00022840"/>
    </source>
</evidence>
<dbReference type="GO" id="GO:0004077">
    <property type="term" value="F:biotin--[biotin carboxyl-carrier protein] ligase activity"/>
    <property type="evidence" value="ECO:0007669"/>
    <property type="project" value="UniProtKB-EC"/>
</dbReference>
<dbReference type="Proteomes" id="UP000031307">
    <property type="component" value="Unassembled WGS sequence"/>
</dbReference>
<gene>
    <name evidence="8" type="primary">birA</name>
    <name evidence="8" type="ORF">DB43_DP00470</name>
</gene>
<dbReference type="GO" id="GO:0005737">
    <property type="term" value="C:cytoplasm"/>
    <property type="evidence" value="ECO:0007669"/>
    <property type="project" value="TreeGrafter"/>
</dbReference>
<evidence type="ECO:0000256" key="5">
    <source>
        <dbReference type="ARBA" id="ARBA00024227"/>
    </source>
</evidence>
<keyword evidence="2" id="KW-0547">Nucleotide-binding</keyword>
<dbReference type="PANTHER" id="PTHR12835">
    <property type="entry name" value="BIOTIN PROTEIN LIGASE"/>
    <property type="match status" value="1"/>
</dbReference>
<dbReference type="Gene3D" id="2.30.30.100">
    <property type="match status" value="1"/>
</dbReference>
<dbReference type="PROSITE" id="PS51733">
    <property type="entry name" value="BPL_LPL_CATALYTIC"/>
    <property type="match status" value="1"/>
</dbReference>
<dbReference type="InterPro" id="IPR004143">
    <property type="entry name" value="BPL_LPL_catalytic"/>
</dbReference>
<dbReference type="EC" id="6.3.4.15" evidence="5"/>
<dbReference type="InterPro" id="IPR003142">
    <property type="entry name" value="BPL_C"/>
</dbReference>
<dbReference type="AlphaFoldDB" id="A0A0C1CCV0"/>
<accession>A0A0C1CCV0</accession>
<name>A0A0C1CCV0_9BACT</name>
<evidence type="ECO:0000256" key="4">
    <source>
        <dbReference type="ARBA" id="ARBA00023267"/>
    </source>
</evidence>
<dbReference type="SUPFAM" id="SSF50037">
    <property type="entry name" value="C-terminal domain of transcriptional repressors"/>
    <property type="match status" value="1"/>
</dbReference>
<dbReference type="Pfam" id="PF02237">
    <property type="entry name" value="BPL_C"/>
    <property type="match status" value="1"/>
</dbReference>
<dbReference type="EMBL" id="JSAM01000010">
    <property type="protein sequence ID" value="KIA78690.1"/>
    <property type="molecule type" value="Genomic_DNA"/>
</dbReference>
<evidence type="ECO:0000313" key="8">
    <source>
        <dbReference type="EMBL" id="KIA78690.1"/>
    </source>
</evidence>
<dbReference type="NCBIfam" id="TIGR00121">
    <property type="entry name" value="birA_ligase"/>
    <property type="match status" value="1"/>
</dbReference>
<proteinExistence type="predicted"/>
<keyword evidence="3" id="KW-0067">ATP-binding</keyword>
<organism evidence="8 9">
    <name type="scientific">Parachlamydia acanthamoebae</name>
    <dbReference type="NCBI Taxonomy" id="83552"/>
    <lineage>
        <taxon>Bacteria</taxon>
        <taxon>Pseudomonadati</taxon>
        <taxon>Chlamydiota</taxon>
        <taxon>Chlamydiia</taxon>
        <taxon>Parachlamydiales</taxon>
        <taxon>Parachlamydiaceae</taxon>
        <taxon>Parachlamydia</taxon>
    </lineage>
</organism>
<evidence type="ECO:0000256" key="2">
    <source>
        <dbReference type="ARBA" id="ARBA00022741"/>
    </source>
</evidence>
<evidence type="ECO:0000256" key="6">
    <source>
        <dbReference type="ARBA" id="ARBA00047846"/>
    </source>
</evidence>
<evidence type="ECO:0000256" key="1">
    <source>
        <dbReference type="ARBA" id="ARBA00022598"/>
    </source>
</evidence>
<dbReference type="SUPFAM" id="SSF55681">
    <property type="entry name" value="Class II aaRS and biotin synthetases"/>
    <property type="match status" value="1"/>
</dbReference>
<dbReference type="InterPro" id="IPR008988">
    <property type="entry name" value="Transcriptional_repressor_C"/>
</dbReference>